<accession>A0A2K1R3X3</accession>
<dbReference type="AlphaFoldDB" id="A0A2K1R3X3"/>
<evidence type="ECO:0000256" key="3">
    <source>
        <dbReference type="ARBA" id="ARBA00022927"/>
    </source>
</evidence>
<evidence type="ECO:0000256" key="2">
    <source>
        <dbReference type="ARBA" id="ARBA00022448"/>
    </source>
</evidence>
<dbReference type="InterPro" id="IPR016123">
    <property type="entry name" value="Mog1/PsbP_a/b/a-sand"/>
</dbReference>
<dbReference type="Pfam" id="PF04603">
    <property type="entry name" value="Mog1"/>
    <property type="match status" value="1"/>
</dbReference>
<gene>
    <name evidence="4" type="ORF">CAC42_590</name>
</gene>
<dbReference type="FunCoup" id="A0A2K1R3X3">
    <property type="interactions" value="217"/>
</dbReference>
<dbReference type="GO" id="GO:0031267">
    <property type="term" value="F:small GTPase binding"/>
    <property type="evidence" value="ECO:0007669"/>
    <property type="project" value="TreeGrafter"/>
</dbReference>
<comment type="similarity">
    <text evidence="1">Belongs to the MOG1 family.</text>
</comment>
<dbReference type="Gene3D" id="3.40.1000.10">
    <property type="entry name" value="Mog1/PsbP, alpha/beta/alpha sandwich"/>
    <property type="match status" value="1"/>
</dbReference>
<dbReference type="GO" id="GO:0006606">
    <property type="term" value="P:protein import into nucleus"/>
    <property type="evidence" value="ECO:0007669"/>
    <property type="project" value="TreeGrafter"/>
</dbReference>
<name>A0A2K1R3X3_9PEZI</name>
<dbReference type="GO" id="GO:0005085">
    <property type="term" value="F:guanyl-nucleotide exchange factor activity"/>
    <property type="evidence" value="ECO:0007669"/>
    <property type="project" value="TreeGrafter"/>
</dbReference>
<dbReference type="InParanoid" id="A0A2K1R3X3"/>
<dbReference type="GO" id="GO:0005634">
    <property type="term" value="C:nucleus"/>
    <property type="evidence" value="ECO:0007669"/>
    <property type="project" value="TreeGrafter"/>
</dbReference>
<dbReference type="Proteomes" id="UP000243797">
    <property type="component" value="Unassembled WGS sequence"/>
</dbReference>
<evidence type="ECO:0000256" key="1">
    <source>
        <dbReference type="ARBA" id="ARBA00010307"/>
    </source>
</evidence>
<dbReference type="PANTHER" id="PTHR15837:SF0">
    <property type="entry name" value="RAN GUANINE NUCLEOTIDE RELEASE FACTOR"/>
    <property type="match status" value="1"/>
</dbReference>
<evidence type="ECO:0000313" key="5">
    <source>
        <dbReference type="Proteomes" id="UP000243797"/>
    </source>
</evidence>
<sequence>MTSTAGDLWNLYDGAITFRLPPGFQQLSDMLDAADTQEIFKHADENVSVIVDLCATVSTDVLVDLDGSPNDELAPLRYHLADLTRQDRAEDGASQTEVEPAVRLSSGIGSRYSTYSATVKLTYPPSTTPVSSPARPAPGRTFITIILVRYTFPSEPARDTDIVITVSSRFSAVDAGLEAHVVGAEYDGRTALGAKACERIVDSLTIVDEGLFAEQE</sequence>
<keyword evidence="5" id="KW-1185">Reference proteome</keyword>
<proteinExistence type="inferred from homology"/>
<keyword evidence="2" id="KW-0813">Transport</keyword>
<dbReference type="PANTHER" id="PTHR15837">
    <property type="entry name" value="RAN GUANINE NUCLEOTIDE RELEASE FACTOR"/>
    <property type="match status" value="1"/>
</dbReference>
<keyword evidence="3" id="KW-0653">Protein transport</keyword>
<dbReference type="SUPFAM" id="SSF55724">
    <property type="entry name" value="Mog1p/PsbP-like"/>
    <property type="match status" value="1"/>
</dbReference>
<reference evidence="4 5" key="1">
    <citation type="submission" date="2017-06" db="EMBL/GenBank/DDBJ databases">
        <title>Draft genome sequence of a variant of Elsinoe murrayae.</title>
        <authorList>
            <person name="Cheng Q."/>
        </authorList>
    </citation>
    <scope>NUCLEOTIDE SEQUENCE [LARGE SCALE GENOMIC DNA]</scope>
    <source>
        <strain evidence="4 5">CQ-2017a</strain>
    </source>
</reference>
<dbReference type="EMBL" id="NKHZ01000001">
    <property type="protein sequence ID" value="PNS21992.1"/>
    <property type="molecule type" value="Genomic_DNA"/>
</dbReference>
<protein>
    <submittedName>
        <fullName evidence="4">Uncharacterized protein</fullName>
    </submittedName>
</protein>
<comment type="caution">
    <text evidence="4">The sequence shown here is derived from an EMBL/GenBank/DDBJ whole genome shotgun (WGS) entry which is preliminary data.</text>
</comment>
<dbReference type="OrthoDB" id="10255285at2759"/>
<evidence type="ECO:0000313" key="4">
    <source>
        <dbReference type="EMBL" id="PNS21992.1"/>
    </source>
</evidence>
<dbReference type="InterPro" id="IPR007681">
    <property type="entry name" value="Mog1"/>
</dbReference>
<organism evidence="4 5">
    <name type="scientific">Sphaceloma murrayae</name>
    <dbReference type="NCBI Taxonomy" id="2082308"/>
    <lineage>
        <taxon>Eukaryota</taxon>
        <taxon>Fungi</taxon>
        <taxon>Dikarya</taxon>
        <taxon>Ascomycota</taxon>
        <taxon>Pezizomycotina</taxon>
        <taxon>Dothideomycetes</taxon>
        <taxon>Dothideomycetidae</taxon>
        <taxon>Myriangiales</taxon>
        <taxon>Elsinoaceae</taxon>
        <taxon>Sphaceloma</taxon>
    </lineage>
</organism>